<sequence length="58" mass="6425">MKILLYSYGFNISVLSSLEHLATKRAAVLLMPAYWKGLISSFDALVRPAGLWELGKLA</sequence>
<reference evidence="1 2" key="1">
    <citation type="submission" date="2020-05" db="EMBL/GenBank/DDBJ databases">
        <title>Draft Genome Sequences of Sphingomonas sp. Isolated from the International Space Station.</title>
        <authorList>
            <person name="Bijlani S."/>
            <person name="Singh N.K."/>
            <person name="Mason C.E."/>
            <person name="Wang C.C."/>
            <person name="Venkateswaran K."/>
        </authorList>
    </citation>
    <scope>NUCLEOTIDE SEQUENCE [LARGE SCALE GENOMIC DNA]</scope>
    <source>
        <strain evidence="1 2">IIF7SW-B5</strain>
    </source>
</reference>
<protein>
    <recommendedName>
        <fullName evidence="3">Polysaccharide pyruvyl transferase domain-containing protein</fullName>
    </recommendedName>
</protein>
<evidence type="ECO:0008006" key="3">
    <source>
        <dbReference type="Google" id="ProtNLM"/>
    </source>
</evidence>
<name>A0ABX1UQW0_9SPHN</name>
<organism evidence="1 2">
    <name type="scientific">Sphingomonas sanguinis</name>
    <dbReference type="NCBI Taxonomy" id="33051"/>
    <lineage>
        <taxon>Bacteria</taxon>
        <taxon>Pseudomonadati</taxon>
        <taxon>Pseudomonadota</taxon>
        <taxon>Alphaproteobacteria</taxon>
        <taxon>Sphingomonadales</taxon>
        <taxon>Sphingomonadaceae</taxon>
        <taxon>Sphingomonas</taxon>
    </lineage>
</organism>
<comment type="caution">
    <text evidence="1">The sequence shown here is derived from an EMBL/GenBank/DDBJ whole genome shotgun (WGS) entry which is preliminary data.</text>
</comment>
<evidence type="ECO:0000313" key="2">
    <source>
        <dbReference type="Proteomes" id="UP000557656"/>
    </source>
</evidence>
<dbReference type="Proteomes" id="UP000557656">
    <property type="component" value="Unassembled WGS sequence"/>
</dbReference>
<dbReference type="RefSeq" id="WP_170172212.1">
    <property type="nucleotide sequence ID" value="NZ_JABEOV010000030.1"/>
</dbReference>
<accession>A0ABX1UQW0</accession>
<gene>
    <name evidence="1" type="ORF">HKX05_19210</name>
</gene>
<keyword evidence="2" id="KW-1185">Reference proteome</keyword>
<proteinExistence type="predicted"/>
<dbReference type="EMBL" id="JABEOV010000030">
    <property type="protein sequence ID" value="NNG55475.1"/>
    <property type="molecule type" value="Genomic_DNA"/>
</dbReference>
<evidence type="ECO:0000313" key="1">
    <source>
        <dbReference type="EMBL" id="NNG55475.1"/>
    </source>
</evidence>